<sequence length="332" mass="35459">MRSIQDFLTDRDNGFIYSLSTSPGTTGDDLVDFLRLRRGYCEQYAGAMAVMVRAAGVPARVALGYTPGTEQPDGSRLITSDDAHAWVEVYFEDLGWVPFDPTPIARDRAVDLPWAPRAGEDDESDDRAQAAVPTAPSQPLPSAPRDLAGGGAPGAQQGESADDALGPYWAPLVPSCSPEPSWGPRPRPVPSSAGAGSRAGRPATCGTSWPPRRWTRGVAESRMDPRRTARELGAVLDRSGSPGEGADVVLRLALAEESASYGPTAGQRVHPELAAALRTARRGLLGALPRAARVRALLWPTSLVSGAGNRLSTAVTRRVPRRLRLRRRTRTA</sequence>
<dbReference type="SMART" id="SM00460">
    <property type="entry name" value="TGc"/>
    <property type="match status" value="1"/>
</dbReference>
<reference evidence="3 4" key="1">
    <citation type="submission" date="2023-12" db="EMBL/GenBank/DDBJ databases">
        <title>Blastococcus brunescens sp. nov., an actonobacterium isolated from sandstone collected in sahara desert.</title>
        <authorList>
            <person name="Gtari M."/>
            <person name="Ghodhbane F."/>
        </authorList>
    </citation>
    <scope>NUCLEOTIDE SEQUENCE [LARGE SCALE GENOMIC DNA]</scope>
    <source>
        <strain evidence="3 4">BMG 8361</strain>
    </source>
</reference>
<dbReference type="Pfam" id="PF01841">
    <property type="entry name" value="Transglut_core"/>
    <property type="match status" value="1"/>
</dbReference>
<evidence type="ECO:0000313" key="4">
    <source>
        <dbReference type="Proteomes" id="UP001324287"/>
    </source>
</evidence>
<dbReference type="PANTHER" id="PTHR42736:SF1">
    <property type="entry name" value="PROTEIN-GLUTAMINE GAMMA-GLUTAMYLTRANSFERASE"/>
    <property type="match status" value="1"/>
</dbReference>
<dbReference type="PANTHER" id="PTHR42736">
    <property type="entry name" value="PROTEIN-GLUTAMINE GAMMA-GLUTAMYLTRANSFERASE"/>
    <property type="match status" value="1"/>
</dbReference>
<feature type="region of interest" description="Disordered" evidence="1">
    <location>
        <begin position="115"/>
        <end position="226"/>
    </location>
</feature>
<dbReference type="InterPro" id="IPR052901">
    <property type="entry name" value="Bact_TGase-like"/>
</dbReference>
<dbReference type="Proteomes" id="UP001324287">
    <property type="component" value="Chromosome"/>
</dbReference>
<dbReference type="RefSeq" id="WP_324277394.1">
    <property type="nucleotide sequence ID" value="NZ_CP141261.1"/>
</dbReference>
<dbReference type="Gene3D" id="3.10.620.30">
    <property type="match status" value="1"/>
</dbReference>
<evidence type="ECO:0000313" key="3">
    <source>
        <dbReference type="EMBL" id="WRL66077.1"/>
    </source>
</evidence>
<gene>
    <name evidence="3" type="ORF">U6N30_11385</name>
</gene>
<evidence type="ECO:0000259" key="2">
    <source>
        <dbReference type="SMART" id="SM00460"/>
    </source>
</evidence>
<dbReference type="InterPro" id="IPR038765">
    <property type="entry name" value="Papain-like_cys_pep_sf"/>
</dbReference>
<keyword evidence="4" id="KW-1185">Reference proteome</keyword>
<dbReference type="EMBL" id="CP141261">
    <property type="protein sequence ID" value="WRL66077.1"/>
    <property type="molecule type" value="Genomic_DNA"/>
</dbReference>
<dbReference type="InterPro" id="IPR002931">
    <property type="entry name" value="Transglutaminase-like"/>
</dbReference>
<name>A0ABZ1B6S1_9ACTN</name>
<organism evidence="3 4">
    <name type="scientific">Blastococcus brunescens</name>
    <dbReference type="NCBI Taxonomy" id="1564165"/>
    <lineage>
        <taxon>Bacteria</taxon>
        <taxon>Bacillati</taxon>
        <taxon>Actinomycetota</taxon>
        <taxon>Actinomycetes</taxon>
        <taxon>Geodermatophilales</taxon>
        <taxon>Geodermatophilaceae</taxon>
        <taxon>Blastococcus</taxon>
    </lineage>
</organism>
<feature type="domain" description="Transglutaminase-like" evidence="2">
    <location>
        <begin position="33"/>
        <end position="103"/>
    </location>
</feature>
<feature type="compositionally biased region" description="Low complexity" evidence="1">
    <location>
        <begin position="190"/>
        <end position="203"/>
    </location>
</feature>
<accession>A0ABZ1B6S1</accession>
<dbReference type="SUPFAM" id="SSF54001">
    <property type="entry name" value="Cysteine proteinases"/>
    <property type="match status" value="1"/>
</dbReference>
<proteinExistence type="predicted"/>
<protein>
    <submittedName>
        <fullName evidence="3">Transglutaminase-like domain-containing protein</fullName>
    </submittedName>
</protein>
<evidence type="ECO:0000256" key="1">
    <source>
        <dbReference type="SAM" id="MobiDB-lite"/>
    </source>
</evidence>